<organism evidence="1 2">
    <name type="scientific">Entomophthora muscae</name>
    <dbReference type="NCBI Taxonomy" id="34485"/>
    <lineage>
        <taxon>Eukaryota</taxon>
        <taxon>Fungi</taxon>
        <taxon>Fungi incertae sedis</taxon>
        <taxon>Zoopagomycota</taxon>
        <taxon>Entomophthoromycotina</taxon>
        <taxon>Entomophthoromycetes</taxon>
        <taxon>Entomophthorales</taxon>
        <taxon>Entomophthoraceae</taxon>
        <taxon>Entomophthora</taxon>
    </lineage>
</organism>
<dbReference type="Proteomes" id="UP001165960">
    <property type="component" value="Unassembled WGS sequence"/>
</dbReference>
<evidence type="ECO:0000313" key="2">
    <source>
        <dbReference type="Proteomes" id="UP001165960"/>
    </source>
</evidence>
<name>A0ACC2SLR3_9FUNG</name>
<proteinExistence type="predicted"/>
<reference evidence="1" key="1">
    <citation type="submission" date="2022-04" db="EMBL/GenBank/DDBJ databases">
        <title>Genome of the entomopathogenic fungus Entomophthora muscae.</title>
        <authorList>
            <person name="Elya C."/>
            <person name="Lovett B.R."/>
            <person name="Lee E."/>
            <person name="Macias A.M."/>
            <person name="Hajek A.E."/>
            <person name="De Bivort B.L."/>
            <person name="Kasson M.T."/>
            <person name="De Fine Licht H.H."/>
            <person name="Stajich J.E."/>
        </authorList>
    </citation>
    <scope>NUCLEOTIDE SEQUENCE</scope>
    <source>
        <strain evidence="1">Berkeley</strain>
    </source>
</reference>
<dbReference type="EMBL" id="QTSX02004977">
    <property type="protein sequence ID" value="KAJ9063176.1"/>
    <property type="molecule type" value="Genomic_DNA"/>
</dbReference>
<keyword evidence="2" id="KW-1185">Reference proteome</keyword>
<protein>
    <submittedName>
        <fullName evidence="1">Uncharacterized protein</fullName>
    </submittedName>
</protein>
<gene>
    <name evidence="1" type="ORF">DSO57_1002909</name>
</gene>
<accession>A0ACC2SLR3</accession>
<sequence length="171" mass="18892">MSKPENNETSNNLYRPYVPGDSISLNLNENSQKTASEALFSYALVKFLTTALICPFEVARILLQIQHLPISSQKEQEDQSDSEYSSDESGDESFGQQRNPADKPTSSSIAPGKIVATDQYGYVVESSVDKATLPPHQLPILRSGIWDAIKTIIKHPDEGFFSLWKGTTSIP</sequence>
<evidence type="ECO:0000313" key="1">
    <source>
        <dbReference type="EMBL" id="KAJ9063176.1"/>
    </source>
</evidence>
<comment type="caution">
    <text evidence="1">The sequence shown here is derived from an EMBL/GenBank/DDBJ whole genome shotgun (WGS) entry which is preliminary data.</text>
</comment>